<reference evidence="3" key="3">
    <citation type="submission" date="2010-08" db="EMBL/GenBank/DDBJ databases">
        <authorList>
            <person name="Durkin A.S."/>
            <person name="Nelson K.E."/>
            <person name="Morrison M."/>
            <person name="Forsberg C.W."/>
            <person name="Wilson D.B."/>
            <person name="Russell J.B."/>
            <person name="Cann I.K.O."/>
            <person name="Mackie R.I."/>
            <person name="White B.A."/>
        </authorList>
    </citation>
    <scope>NUCLEOTIDE SEQUENCE</scope>
    <source>
        <strain evidence="3">S85</strain>
    </source>
</reference>
<dbReference type="GO" id="GO:0004519">
    <property type="term" value="F:endonuclease activity"/>
    <property type="evidence" value="ECO:0007669"/>
    <property type="project" value="UniProtKB-KW"/>
</dbReference>
<accession>C9RS81</accession>
<dbReference type="KEGG" id="fsc:FSU_2329"/>
<dbReference type="InterPro" id="IPR018310">
    <property type="entry name" value="Put_endonuclease_Z1-dom"/>
</dbReference>
<dbReference type="RefSeq" id="WP_014546489.1">
    <property type="nucleotide sequence ID" value="NC_013410.1"/>
</dbReference>
<dbReference type="EMBL" id="CP002158">
    <property type="protein sequence ID" value="ADL26962.1"/>
    <property type="molecule type" value="Genomic_DNA"/>
</dbReference>
<evidence type="ECO:0000313" key="4">
    <source>
        <dbReference type="Proteomes" id="UP000000517"/>
    </source>
</evidence>
<dbReference type="AlphaFoldDB" id="C9RS81"/>
<name>C9RS81_FIBSS</name>
<organism evidence="3 4">
    <name type="scientific">Fibrobacter succinogenes (strain ATCC 19169 / S85)</name>
    <dbReference type="NCBI Taxonomy" id="59374"/>
    <lineage>
        <taxon>Bacteria</taxon>
        <taxon>Pseudomonadati</taxon>
        <taxon>Fibrobacterota</taxon>
        <taxon>Fibrobacteria</taxon>
        <taxon>Fibrobacterales</taxon>
        <taxon>Fibrobacteraceae</taxon>
        <taxon>Fibrobacter</taxon>
    </lineage>
</organism>
<reference evidence="2 5" key="1">
    <citation type="submission" date="2009-10" db="EMBL/GenBank/DDBJ databases">
        <title>Complete sequence of Fibrobacter succinogenes subsp. succinogenes S85.</title>
        <authorList>
            <consortium name="US DOE Joint Genome Institute"/>
            <person name="Lucas S."/>
            <person name="Copeland A."/>
            <person name="Lapidus A."/>
            <person name="Glavina del Rio T."/>
            <person name="Tice H."/>
            <person name="Bruce D."/>
            <person name="Goodwin L."/>
            <person name="Pitluck S."/>
            <person name="Chertkov O."/>
            <person name="Detter J.C."/>
            <person name="Han C."/>
            <person name="Tapia R."/>
            <person name="Larimer F."/>
            <person name="Land M."/>
            <person name="Hauser L."/>
            <person name="Kyrpides N."/>
            <person name="Mikhailova N."/>
            <person name="Weimer P.J."/>
            <person name="Stevenson D.M."/>
            <person name="Boyum J."/>
            <person name="Brumm P.I."/>
            <person name="Mead D."/>
        </authorList>
    </citation>
    <scope>NUCLEOTIDE SEQUENCE [LARGE SCALE GENOMIC DNA]</scope>
    <source>
        <strain evidence="5">ATCC 19169 / S85</strain>
        <strain evidence="2">S85</strain>
    </source>
</reference>
<keyword evidence="2" id="KW-0255">Endonuclease</keyword>
<dbReference type="STRING" id="59374.FSU_2329"/>
<evidence type="ECO:0000313" key="2">
    <source>
        <dbReference type="EMBL" id="ACX75417.1"/>
    </source>
</evidence>
<dbReference type="KEGG" id="fsu:Fisuc_1825"/>
<keyword evidence="2" id="KW-0540">Nuclease</keyword>
<sequence length="1215" mass="139130">MDEILSLAYYITYATRRADAPIGFNFLRQAENFIAALMPFEAATQDYYDDDLVALINIHITRDEFLDVLAQIERGVRPRNVSLPVRGVVPNPQERPSFFENYITNIHDDRTKSSVCQTINRLNEVMQGISYNGVDENGNPVVEANNPKSRPNGLVVGRVQSGKTRNYIGLMLKAFDEGWNTIFVLTSNSTELRTQTASRIAKDLAKAGITDRFARQVDVSIRNGNLPANDTNGFLYWGVVIKEVNNIGNFKQWLSDSRAVHQNMRVMIIDDEADNASPNSNNDPNLLEDAEIDLELEKLTCLAEDEQFAGLVDVVEWFKNLRTLNAEHAALIFAKNILAEGARSATVQRDALLRNQNWCNLTGATEEIVREIYRYYNVGNRKPNVKEFILLVKSILSIATDRSQINGGIIEIVDKTRDAVEYTYNFKHCAYIAYTATPYACILNENPNATSIYPDFIQSLDKSNQYFGLAEIFGRYDPDNLNSRMPILQTFSDEEAVLVDKVKSGARISDDLSVEGEEWVGLKDAISYFVCSAAARRVRRLRDVPVIENNGNEEFYSSIRDDLWTSMLVNIHHTIGVMDGAKDAIKTYLRNFLRRDDFIDVCHEAWVRMTGEFTEEYFRQLFPNYGEFEPYPSWEALLPHLEYFRGVDKIQVVVLNTGASGRDDSNRYANNGDGVQRYTDDRAWIVCGGNKISRGLTLPGLTVSYFDRLNKTIPVDTMTQMGRWFGYRRGYEMLPRIWMKPANLQELKKIAQVEELLHPSIRENFDNHYSPADPNHFQTVYSFGRKLSGREQSRRRMEAPMGALIHSKTLPIQRDSVVAAYNIVNRFATEHQEKVRNSEEYQYSRIPLWENVPVEDVVRTLTELRDFYPEKTKRVLNALIRDVNSSLVNEWDVVLGTPAIGVLDSVPENRPYFRIGNFILSGANPRIFYKDGVLEAESRLHISFYANFPKTVLEETTQYYKDYFSHHPEDLPKDKKLPEGFRNRSDSRYMATAFAGLRSPSNKKPVLQFYVINPQGNVEGLEAGIPLIAISVYWPEHNPDYFVANEVGYEPPPRSIDKTHVFVKVNRILQEANFPMTTAALRAKFLKYYPLRKFPNAETVYNANVRRGNENGYGYYQFPGKDAYASINWAEMENAEIEIGRAFLKEIAIILRGTVNRLSFDDLKNAVLAADARWNENLMPSTPAELQRLIENHPEYNLRCEPGRPYRFWFNCEGV</sequence>
<dbReference type="eggNOG" id="COG1100">
    <property type="taxonomic scope" value="Bacteria"/>
</dbReference>
<dbReference type="Pfam" id="PF10593">
    <property type="entry name" value="Z1"/>
    <property type="match status" value="1"/>
</dbReference>
<evidence type="ECO:0000313" key="5">
    <source>
        <dbReference type="Proteomes" id="UP000001497"/>
    </source>
</evidence>
<dbReference type="Proteomes" id="UP000000517">
    <property type="component" value="Chromosome"/>
</dbReference>
<dbReference type="Proteomes" id="UP000001497">
    <property type="component" value="Chromosome"/>
</dbReference>
<keyword evidence="5" id="KW-1185">Reference proteome</keyword>
<proteinExistence type="predicted"/>
<keyword evidence="2" id="KW-0378">Hydrolase</keyword>
<feature type="domain" description="Putative endonuclease Z1" evidence="1">
    <location>
        <begin position="522"/>
        <end position="773"/>
    </location>
</feature>
<dbReference type="EMBL" id="CP001792">
    <property type="protein sequence ID" value="ACX75417.1"/>
    <property type="molecule type" value="Genomic_DNA"/>
</dbReference>
<evidence type="ECO:0000313" key="3">
    <source>
        <dbReference type="EMBL" id="ADL26962.1"/>
    </source>
</evidence>
<reference evidence="4" key="2">
    <citation type="submission" date="2010-08" db="EMBL/GenBank/DDBJ databases">
        <title>Complete sequence of Fibrobacter succinogenes subsp. succinogenes S85.</title>
        <authorList>
            <person name="Durkin A.S."/>
            <person name="Nelson K.E."/>
            <person name="Morrison M."/>
            <person name="Forsberg C.W."/>
            <person name="Wilson D.B."/>
            <person name="Russell J.B."/>
            <person name="Cann I.K.O."/>
            <person name="Mackie R.I."/>
            <person name="White B.A."/>
        </authorList>
    </citation>
    <scope>NUCLEOTIDE SEQUENCE [LARGE SCALE GENOMIC DNA]</scope>
    <source>
        <strain evidence="4">ATCC 19169 / S85</strain>
    </source>
</reference>
<dbReference type="HOGENOM" id="CLU_269251_0_0_0"/>
<dbReference type="OrthoDB" id="436461at2"/>
<evidence type="ECO:0000259" key="1">
    <source>
        <dbReference type="Pfam" id="PF10593"/>
    </source>
</evidence>
<gene>
    <name evidence="2" type="ordered locus">Fisuc_1825</name>
    <name evidence="3" type="ordered locus">FSU_2329</name>
</gene>
<protein>
    <submittedName>
        <fullName evidence="3">Conserved domain protein</fullName>
    </submittedName>
    <submittedName>
        <fullName evidence="2">Endonuclease, Z1 domain protein</fullName>
    </submittedName>
</protein>
<dbReference type="PATRIC" id="fig|59374.8.peg.2238"/>